<dbReference type="Proteomes" id="UP000297703">
    <property type="component" value="Unassembled WGS sequence"/>
</dbReference>
<accession>A0A4D9E0Y4</accession>
<dbReference type="EMBL" id="QXTE01000170">
    <property type="protein sequence ID" value="TFK02927.1"/>
    <property type="molecule type" value="Genomic_DNA"/>
</dbReference>
<reference evidence="2 3" key="2">
    <citation type="submission" date="2019-04" db="EMBL/GenBank/DDBJ databases">
        <title>The genome sequence of big-headed turtle.</title>
        <authorList>
            <person name="Gong S."/>
        </authorList>
    </citation>
    <scope>NUCLEOTIDE SEQUENCE [LARGE SCALE GENOMIC DNA]</scope>
    <source>
        <strain evidence="2">DO16091913</strain>
        <tissue evidence="2">Muscle</tissue>
    </source>
</reference>
<protein>
    <submittedName>
        <fullName evidence="2">Cytochrome b-c1 complex subunit 6, mitochondrial</fullName>
    </submittedName>
</protein>
<evidence type="ECO:0000313" key="3">
    <source>
        <dbReference type="Proteomes" id="UP000297703"/>
    </source>
</evidence>
<evidence type="ECO:0000256" key="1">
    <source>
        <dbReference type="SAM" id="MobiDB-lite"/>
    </source>
</evidence>
<feature type="region of interest" description="Disordered" evidence="1">
    <location>
        <begin position="103"/>
        <end position="127"/>
    </location>
</feature>
<gene>
    <name evidence="2" type="ORF">DR999_PMT14654</name>
</gene>
<proteinExistence type="predicted"/>
<dbReference type="AlphaFoldDB" id="A0A4D9E0Y4"/>
<name>A0A4D9E0Y4_9SAUR</name>
<reference evidence="2 3" key="1">
    <citation type="submission" date="2019-04" db="EMBL/GenBank/DDBJ databases">
        <title>Draft genome of the big-headed turtle Platysternon megacephalum.</title>
        <authorList>
            <person name="Gong S."/>
        </authorList>
    </citation>
    <scope>NUCLEOTIDE SEQUENCE [LARGE SCALE GENOMIC DNA]</scope>
    <source>
        <strain evidence="2">DO16091913</strain>
        <tissue evidence="2">Muscle</tissue>
    </source>
</reference>
<keyword evidence="3" id="KW-1185">Reference proteome</keyword>
<sequence>MEQRPAPVGVSAFQAGERDAGERSQWKFSQQLSGWIGPTPAAWDVWSLSALGSGVGFQRQESIRHVREPFCLLQEVGVNSAVMSKIKKRFCISNHLKYTTRPDDVKFTHDAATSPPHARKHAPTPPQ</sequence>
<organism evidence="2 3">
    <name type="scientific">Platysternon megacephalum</name>
    <name type="common">big-headed turtle</name>
    <dbReference type="NCBI Taxonomy" id="55544"/>
    <lineage>
        <taxon>Eukaryota</taxon>
        <taxon>Metazoa</taxon>
        <taxon>Chordata</taxon>
        <taxon>Craniata</taxon>
        <taxon>Vertebrata</taxon>
        <taxon>Euteleostomi</taxon>
        <taxon>Archelosauria</taxon>
        <taxon>Testudinata</taxon>
        <taxon>Testudines</taxon>
        <taxon>Cryptodira</taxon>
        <taxon>Durocryptodira</taxon>
        <taxon>Testudinoidea</taxon>
        <taxon>Platysternidae</taxon>
        <taxon>Platysternon</taxon>
    </lineage>
</organism>
<comment type="caution">
    <text evidence="2">The sequence shown here is derived from an EMBL/GenBank/DDBJ whole genome shotgun (WGS) entry which is preliminary data.</text>
</comment>
<feature type="compositionally biased region" description="Basic residues" evidence="1">
    <location>
        <begin position="117"/>
        <end position="127"/>
    </location>
</feature>
<evidence type="ECO:0000313" key="2">
    <source>
        <dbReference type="EMBL" id="TFK02927.1"/>
    </source>
</evidence>